<gene>
    <name evidence="1" type="ORF">SAMN05444484_1011598</name>
</gene>
<keyword evidence="2" id="KW-1185">Reference proteome</keyword>
<proteinExistence type="predicted"/>
<dbReference type="STRING" id="946677.SAMN05444484_1011598"/>
<organism evidence="1 2">
    <name type="scientific">Flavobacterium chilense</name>
    <dbReference type="NCBI Taxonomy" id="946677"/>
    <lineage>
        <taxon>Bacteria</taxon>
        <taxon>Pseudomonadati</taxon>
        <taxon>Bacteroidota</taxon>
        <taxon>Flavobacteriia</taxon>
        <taxon>Flavobacteriales</taxon>
        <taxon>Flavobacteriaceae</taxon>
        <taxon>Flavobacterium</taxon>
    </lineage>
</organism>
<protein>
    <submittedName>
        <fullName evidence="1">Uncharacterized protein</fullName>
    </submittedName>
</protein>
<dbReference type="RefSeq" id="WP_068840674.1">
    <property type="nucleotide sequence ID" value="NZ_FRBT01000001.1"/>
</dbReference>
<dbReference type="OrthoDB" id="1360319at2"/>
<dbReference type="AlphaFoldDB" id="A0A1M7AXD2"/>
<reference evidence="2" key="1">
    <citation type="submission" date="2016-11" db="EMBL/GenBank/DDBJ databases">
        <authorList>
            <person name="Varghese N."/>
            <person name="Submissions S."/>
        </authorList>
    </citation>
    <scope>NUCLEOTIDE SEQUENCE [LARGE SCALE GENOMIC DNA]</scope>
    <source>
        <strain evidence="2">DSM 24724</strain>
    </source>
</reference>
<dbReference type="Proteomes" id="UP000184028">
    <property type="component" value="Unassembled WGS sequence"/>
</dbReference>
<evidence type="ECO:0000313" key="1">
    <source>
        <dbReference type="EMBL" id="SHL47266.1"/>
    </source>
</evidence>
<dbReference type="EMBL" id="FRBT01000001">
    <property type="protein sequence ID" value="SHL47266.1"/>
    <property type="molecule type" value="Genomic_DNA"/>
</dbReference>
<accession>A0A1M7AXD2</accession>
<name>A0A1M7AXD2_9FLAO</name>
<evidence type="ECO:0000313" key="2">
    <source>
        <dbReference type="Proteomes" id="UP000184028"/>
    </source>
</evidence>
<sequence length="162" mass="18925">MFKNLILVLSFFLWFQVESQNTTENNEIIDNSISEQLYTKCFENLNQGAEIFEKYPTLKENLFCSIIRCSILLTYNEKDIQFAGENRLIGIATQLFKEGNPVYLTAGMENYLWVEKENKNLEDDNHIVYISYGECTNPYYLNKAAEIVNKQTKLLINQAYSK</sequence>